<name>A0A6A1Z9D7_9LACO</name>
<comment type="caution">
    <text evidence="1">The sequence shown here is derived from an EMBL/GenBank/DDBJ whole genome shotgun (WGS) entry which is preliminary data.</text>
</comment>
<accession>A0A6A1Z9D7</accession>
<sequence>MGDLTEKKINELASKPATWLPQRLVMHGVPEEWINHATMDQLRIMWEVVKKDMKYQTYLTAKDQSRIMANGIGLAFGGKDNG</sequence>
<dbReference type="EMBL" id="WBOB01000002">
    <property type="protein sequence ID" value="KAB1978341.1"/>
    <property type="molecule type" value="Genomic_DNA"/>
</dbReference>
<evidence type="ECO:0000313" key="2">
    <source>
        <dbReference type="Proteomes" id="UP000430323"/>
    </source>
</evidence>
<dbReference type="Proteomes" id="UP000430323">
    <property type="component" value="Unassembled WGS sequence"/>
</dbReference>
<gene>
    <name evidence="1" type="ORF">F8251_00780</name>
</gene>
<proteinExistence type="predicted"/>
<protein>
    <submittedName>
        <fullName evidence="1">Uncharacterized protein</fullName>
    </submittedName>
</protein>
<reference evidence="1 2" key="1">
    <citation type="submission" date="2019-09" db="EMBL/GenBank/DDBJ databases">
        <title>Investigation of probiotic properties of different lactic acid bacteria.</title>
        <authorList>
            <person name="Jaomanjaka F."/>
            <person name="Blanc P."/>
        </authorList>
    </citation>
    <scope>NUCLEOTIDE SEQUENCE [LARGE SCALE GENOMIC DNA]</scope>
    <source>
        <strain evidence="1 2">BIO6272</strain>
    </source>
</reference>
<dbReference type="AlphaFoldDB" id="A0A6A1Z9D7"/>
<evidence type="ECO:0000313" key="1">
    <source>
        <dbReference type="EMBL" id="KAB1978341.1"/>
    </source>
</evidence>
<organism evidence="1 2">
    <name type="scientific">Lactobacillus crispatus</name>
    <dbReference type="NCBI Taxonomy" id="47770"/>
    <lineage>
        <taxon>Bacteria</taxon>
        <taxon>Bacillati</taxon>
        <taxon>Bacillota</taxon>
        <taxon>Bacilli</taxon>
        <taxon>Lactobacillales</taxon>
        <taxon>Lactobacillaceae</taxon>
        <taxon>Lactobacillus</taxon>
    </lineage>
</organism>